<dbReference type="InterPro" id="IPR029063">
    <property type="entry name" value="SAM-dependent_MTases_sf"/>
</dbReference>
<dbReference type="InterPro" id="IPR005532">
    <property type="entry name" value="SUMF_dom"/>
</dbReference>
<dbReference type="AlphaFoldDB" id="A0A7S2RWC3"/>
<dbReference type="NCBIfam" id="TIGR04344">
    <property type="entry name" value="ovoA_Nterm"/>
    <property type="match status" value="1"/>
</dbReference>
<dbReference type="SUPFAM" id="SSF56436">
    <property type="entry name" value="C-type lectin-like"/>
    <property type="match status" value="1"/>
</dbReference>
<dbReference type="InterPro" id="IPR051043">
    <property type="entry name" value="Sulfatase_Mod_Factor_Kinase"/>
</dbReference>
<accession>A0A7S2RWC3</accession>
<dbReference type="NCBIfam" id="TIGR04345">
    <property type="entry name" value="ovoA_Cterm"/>
    <property type="match status" value="1"/>
</dbReference>
<dbReference type="Gene3D" id="3.40.50.150">
    <property type="entry name" value="Vaccinia Virus protein VP39"/>
    <property type="match status" value="1"/>
</dbReference>
<dbReference type="GO" id="GO:0120147">
    <property type="term" value="F:formylglycine-generating oxidase activity"/>
    <property type="evidence" value="ECO:0007669"/>
    <property type="project" value="TreeGrafter"/>
</dbReference>
<dbReference type="Gene3D" id="3.90.1580.10">
    <property type="entry name" value="paralog of FGE (formylglycine-generating enzyme)"/>
    <property type="match status" value="1"/>
</dbReference>
<proteinExistence type="predicted"/>
<evidence type="ECO:0000259" key="1">
    <source>
        <dbReference type="Pfam" id="PF03781"/>
    </source>
</evidence>
<dbReference type="Pfam" id="PF03781">
    <property type="entry name" value="FGE-sulfatase"/>
    <property type="match status" value="1"/>
</dbReference>
<dbReference type="CDD" id="cd02440">
    <property type="entry name" value="AdoMet_MTases"/>
    <property type="match status" value="1"/>
</dbReference>
<protein>
    <recommendedName>
        <fullName evidence="1">Sulfatase-modifying factor enzyme-like domain-containing protein</fullName>
    </recommendedName>
</protein>
<dbReference type="InterPro" id="IPR027625">
    <property type="entry name" value="OvoA_Cterm"/>
</dbReference>
<dbReference type="EMBL" id="HBHK01012238">
    <property type="protein sequence ID" value="CAD9682495.1"/>
    <property type="molecule type" value="Transcribed_RNA"/>
</dbReference>
<reference evidence="2" key="1">
    <citation type="submission" date="2021-01" db="EMBL/GenBank/DDBJ databases">
        <authorList>
            <person name="Corre E."/>
            <person name="Pelletier E."/>
            <person name="Niang G."/>
            <person name="Scheremetjew M."/>
            <person name="Finn R."/>
            <person name="Kale V."/>
            <person name="Holt S."/>
            <person name="Cochrane G."/>
            <person name="Meng A."/>
            <person name="Brown T."/>
            <person name="Cohen L."/>
        </authorList>
    </citation>
    <scope>NUCLEOTIDE SEQUENCE</scope>
    <source>
        <strain evidence="2">NY070348D</strain>
    </source>
</reference>
<dbReference type="InterPro" id="IPR042095">
    <property type="entry name" value="SUMF_sf"/>
</dbReference>
<dbReference type="PANTHER" id="PTHR23150:SF26">
    <property type="entry name" value="GENERIC METHYLTRANSFERASE"/>
    <property type="match status" value="1"/>
</dbReference>
<evidence type="ECO:0000313" key="2">
    <source>
        <dbReference type="EMBL" id="CAD9682495.1"/>
    </source>
</evidence>
<dbReference type="Pfam" id="PF13489">
    <property type="entry name" value="Methyltransf_23"/>
    <property type="match status" value="1"/>
</dbReference>
<dbReference type="InterPro" id="IPR027577">
    <property type="entry name" value="OvoA_Nterm"/>
</dbReference>
<dbReference type="InterPro" id="IPR016187">
    <property type="entry name" value="CTDL_fold"/>
</dbReference>
<feature type="domain" description="Sulfatase-modifying factor enzyme-like" evidence="1">
    <location>
        <begin position="297"/>
        <end position="559"/>
    </location>
</feature>
<name>A0A7S2RWC3_9STRA</name>
<sequence>MISGIRTLSARTPRPHSLALRTGIRHHSIVGRVACTQNQQHVEEWQANLSGVDEERLQGPRGNWWWTGKNPAELAGENGKLHSLPQPVVRNVNSDMVQAYFDNTWTLCEVLFSSLQGERAFYQPPYHHLRHPMIFYYGHTATFYTNKLNVAGLLDGGIDPYFENIFEVGVDEMRWDDLSKNDMLWPQVGEVHAYRKETYKAVSDVIARHVGDGKRITPDDPLWAVLMTLEHDRIHLETSSVLLREMSLDSLRKPDYWPSIHPSGKTMNAVDRPHVGVDYPLNQLVSVDASTEPVHVGKPEEFPTFGWDNEYGARKVGPAQSFEASKFMVSNGEFYEFVVDGGYRKDEHWTEEGSNWRKFRNAKWPTFWSQNGPSGKHEYRLRTIFEEIDMPWTWPVVVNKHEATAFCNWKATRDGRDGVRLLTEAEHLLIREPEQRPPLVDASLDPALVHGGDTISDQAGVSLNLAFGSESPVDYHMESSTGFCDVTGNMWEWAEDDFNPLEGFQVHPYYEDFSAPCFDGEHNMILGGSFVSTGDAGANLYCRYHFRPHFFQHAGFRYVVPSIRESFPGEGSVKKLGETSSNPASNIYETDELLNQYFALHFGQRPNVVDATVRAHPARPDELLDFPKRCANLLNNLAGNKSRVLDLGCAVGGASFELTKWFDRVTGVDFSSAFIDAAESIRNDPTHSVRFSVPVEGRIRREHISAELDPLVDASRVEFMVGDACNLGTNEELGGQFDAILMANLLCRLPDPVKCLNDLGRLLKPGGCVLLVSPFSWLNEFTVESKWLQQGSSDSKTRLDEIMAMNGFEKVYDEDMPLLIREHERKYQYIIPSATAYRKV</sequence>
<dbReference type="PANTHER" id="PTHR23150">
    <property type="entry name" value="SULFATASE MODIFYING FACTOR 1, 2"/>
    <property type="match status" value="1"/>
</dbReference>
<organism evidence="2">
    <name type="scientific">Mucochytrium quahogii</name>
    <dbReference type="NCBI Taxonomy" id="96639"/>
    <lineage>
        <taxon>Eukaryota</taxon>
        <taxon>Sar</taxon>
        <taxon>Stramenopiles</taxon>
        <taxon>Bigyra</taxon>
        <taxon>Labyrinthulomycetes</taxon>
        <taxon>Thraustochytrida</taxon>
        <taxon>Thraustochytriidae</taxon>
        <taxon>Mucochytrium</taxon>
    </lineage>
</organism>
<dbReference type="SUPFAM" id="SSF53335">
    <property type="entry name" value="S-adenosyl-L-methionine-dependent methyltransferases"/>
    <property type="match status" value="1"/>
</dbReference>
<gene>
    <name evidence="2" type="ORF">QSP1433_LOCUS7724</name>
</gene>